<organism evidence="8 9">
    <name type="scientific">Paraburkholderia humisilvae</name>
    <dbReference type="NCBI Taxonomy" id="627669"/>
    <lineage>
        <taxon>Bacteria</taxon>
        <taxon>Pseudomonadati</taxon>
        <taxon>Pseudomonadota</taxon>
        <taxon>Betaproteobacteria</taxon>
        <taxon>Burkholderiales</taxon>
        <taxon>Burkholderiaceae</taxon>
        <taxon>Paraburkholderia</taxon>
    </lineage>
</organism>
<evidence type="ECO:0000256" key="5">
    <source>
        <dbReference type="ARBA" id="ARBA00023251"/>
    </source>
</evidence>
<evidence type="ECO:0000256" key="4">
    <source>
        <dbReference type="ARBA" id="ARBA00022801"/>
    </source>
</evidence>
<dbReference type="InterPro" id="IPR000871">
    <property type="entry name" value="Beta-lactam_class-A"/>
</dbReference>
<keyword evidence="5 6" id="KW-0046">Antibiotic resistance</keyword>
<dbReference type="PANTHER" id="PTHR35333:SF3">
    <property type="entry name" value="BETA-LACTAMASE-TYPE TRANSPEPTIDASE FOLD CONTAINING PROTEIN"/>
    <property type="match status" value="1"/>
</dbReference>
<sequence>MKISVTRRNLVIGLPLLLGIGGVSPSLFAAESPFGDIERRYGGRLGLYAIDTGSGQTLAYRADERFLMCSTFKGLLVALVLSRVDRGEEKLERLVRYTDKDLIFTSPVTKAHVARGAMTVGALCQAAVEVSDNTAAILLMRSVGGPAALTRFMRSLGDTQTRSDRYEPESNQYSGLRDTTTPRAIATSARTILLGDILRPQTRQQLEDWMIACKPGLNRLRAALPANWLAGDRPGTSVEEETNDYAIVRPPGRAPLLVAAYYDAPALDIGHRETVLREAGHVFVQWAGATA</sequence>
<evidence type="ECO:0000256" key="3">
    <source>
        <dbReference type="ARBA" id="ARBA00012865"/>
    </source>
</evidence>
<protein>
    <recommendedName>
        <fullName evidence="3 6">Beta-lactamase</fullName>
        <ecNumber evidence="3 6">3.5.2.6</ecNumber>
    </recommendedName>
</protein>
<dbReference type="NCBIfam" id="NF033103">
    <property type="entry name" value="bla_class_A"/>
    <property type="match status" value="1"/>
</dbReference>
<dbReference type="Gene3D" id="3.40.710.10">
    <property type="entry name" value="DD-peptidase/beta-lactamase superfamily"/>
    <property type="match status" value="1"/>
</dbReference>
<evidence type="ECO:0000256" key="6">
    <source>
        <dbReference type="RuleBase" id="RU361140"/>
    </source>
</evidence>
<dbReference type="PROSITE" id="PS00146">
    <property type="entry name" value="BETA_LACTAMASE_A"/>
    <property type="match status" value="1"/>
</dbReference>
<feature type="domain" description="Beta-lactamase class A catalytic" evidence="7">
    <location>
        <begin position="46"/>
        <end position="261"/>
    </location>
</feature>
<dbReference type="InterPro" id="IPR023650">
    <property type="entry name" value="Beta-lactam_class-A_AS"/>
</dbReference>
<comment type="similarity">
    <text evidence="2 6">Belongs to the class-A beta-lactamase family.</text>
</comment>
<evidence type="ECO:0000259" key="7">
    <source>
        <dbReference type="Pfam" id="PF13354"/>
    </source>
</evidence>
<comment type="catalytic activity">
    <reaction evidence="1 6">
        <text>a beta-lactam + H2O = a substituted beta-amino acid</text>
        <dbReference type="Rhea" id="RHEA:20401"/>
        <dbReference type="ChEBI" id="CHEBI:15377"/>
        <dbReference type="ChEBI" id="CHEBI:35627"/>
        <dbReference type="ChEBI" id="CHEBI:140347"/>
        <dbReference type="EC" id="3.5.2.6"/>
    </reaction>
</comment>
<keyword evidence="4 6" id="KW-0378">Hydrolase</keyword>
<dbReference type="PRINTS" id="PR00118">
    <property type="entry name" value="BLACTAMASEA"/>
</dbReference>
<dbReference type="EC" id="3.5.2.6" evidence="3 6"/>
<dbReference type="InterPro" id="IPR045155">
    <property type="entry name" value="Beta-lactam_cat"/>
</dbReference>
<dbReference type="Pfam" id="PF13354">
    <property type="entry name" value="Beta-lactamase2"/>
    <property type="match status" value="1"/>
</dbReference>
<evidence type="ECO:0000313" key="9">
    <source>
        <dbReference type="Proteomes" id="UP000494363"/>
    </source>
</evidence>
<evidence type="ECO:0000313" key="8">
    <source>
        <dbReference type="EMBL" id="CAB3745769.1"/>
    </source>
</evidence>
<reference evidence="8 9" key="1">
    <citation type="submission" date="2020-04" db="EMBL/GenBank/DDBJ databases">
        <authorList>
            <person name="De Canck E."/>
        </authorList>
    </citation>
    <scope>NUCLEOTIDE SEQUENCE [LARGE SCALE GENOMIC DNA]</scope>
    <source>
        <strain evidence="8 9">LMG 29542</strain>
    </source>
</reference>
<dbReference type="Proteomes" id="UP000494363">
    <property type="component" value="Unassembled WGS sequence"/>
</dbReference>
<gene>
    <name evidence="8" type="primary">bla</name>
    <name evidence="8" type="ORF">LMG29542_00039</name>
</gene>
<dbReference type="PANTHER" id="PTHR35333">
    <property type="entry name" value="BETA-LACTAMASE"/>
    <property type="match status" value="1"/>
</dbReference>
<dbReference type="GO" id="GO:0008800">
    <property type="term" value="F:beta-lactamase activity"/>
    <property type="evidence" value="ECO:0007669"/>
    <property type="project" value="UniProtKB-UniRule"/>
</dbReference>
<dbReference type="InterPro" id="IPR012338">
    <property type="entry name" value="Beta-lactam/transpept-like"/>
</dbReference>
<dbReference type="EMBL" id="CADIKH010000001">
    <property type="protein sequence ID" value="CAB3745769.1"/>
    <property type="molecule type" value="Genomic_DNA"/>
</dbReference>
<evidence type="ECO:0000256" key="2">
    <source>
        <dbReference type="ARBA" id="ARBA00009009"/>
    </source>
</evidence>
<keyword evidence="9" id="KW-1185">Reference proteome</keyword>
<evidence type="ECO:0000256" key="1">
    <source>
        <dbReference type="ARBA" id="ARBA00001526"/>
    </source>
</evidence>
<dbReference type="SUPFAM" id="SSF56601">
    <property type="entry name" value="beta-lactamase/transpeptidase-like"/>
    <property type="match status" value="1"/>
</dbReference>
<dbReference type="GO" id="GO:0046677">
    <property type="term" value="P:response to antibiotic"/>
    <property type="evidence" value="ECO:0007669"/>
    <property type="project" value="UniProtKB-UniRule"/>
</dbReference>
<proteinExistence type="inferred from homology"/>
<name>A0A6J5CUZ2_9BURK</name>
<dbReference type="AlphaFoldDB" id="A0A6J5CUZ2"/>
<dbReference type="GO" id="GO:0030655">
    <property type="term" value="P:beta-lactam antibiotic catabolic process"/>
    <property type="evidence" value="ECO:0007669"/>
    <property type="project" value="InterPro"/>
</dbReference>
<accession>A0A6J5CUZ2</accession>